<organism evidence="1 2">
    <name type="scientific">Methanospirillum hungatei</name>
    <dbReference type="NCBI Taxonomy" id="2203"/>
    <lineage>
        <taxon>Archaea</taxon>
        <taxon>Methanobacteriati</taxon>
        <taxon>Methanobacteriota</taxon>
        <taxon>Stenosarchaea group</taxon>
        <taxon>Methanomicrobia</taxon>
        <taxon>Methanomicrobiales</taxon>
        <taxon>Methanospirillaceae</taxon>
        <taxon>Methanospirillum</taxon>
    </lineage>
</organism>
<reference evidence="1 2" key="1">
    <citation type="submission" date="2021-06" db="EMBL/GenBank/DDBJ databases">
        <title>Complete genome sequence of the secondary alcohol utilizing methanogen Methanospirillum hungatei strain GP1.</title>
        <authorList>
            <person name="Day L.A."/>
            <person name="Costa K.C."/>
        </authorList>
    </citation>
    <scope>NUCLEOTIDE SEQUENCE [LARGE SCALE GENOMIC DNA]</scope>
    <source>
        <strain evidence="1 2">GP1</strain>
    </source>
</reference>
<proteinExistence type="predicted"/>
<evidence type="ECO:0000313" key="1">
    <source>
        <dbReference type="EMBL" id="QXO95662.1"/>
    </source>
</evidence>
<dbReference type="AlphaFoldDB" id="A0A8F5VQ00"/>
<accession>A0A8F5VQ00</accession>
<name>A0A8F5VQ00_METHU</name>
<sequence length="125" mass="14875">MGERKKWIHTFYIGDIGSISTNNANISNRKKLGFRDKRVWTVITHYVEEEMEKLIFVTILLLELMKLHEEKGMKISQFLRIYILGDSFPDLSWVKVVKTLKSHWDGIITNFSKQHKMVYKRVFIV</sequence>
<dbReference type="Proteomes" id="UP000694228">
    <property type="component" value="Chromosome"/>
</dbReference>
<protein>
    <submittedName>
        <fullName evidence="1">Uncharacterized protein</fullName>
    </submittedName>
</protein>
<gene>
    <name evidence="1" type="ORF">KSK55_04505</name>
</gene>
<evidence type="ECO:0000313" key="2">
    <source>
        <dbReference type="Proteomes" id="UP000694228"/>
    </source>
</evidence>
<dbReference type="EMBL" id="CP077107">
    <property type="protein sequence ID" value="QXO95662.1"/>
    <property type="molecule type" value="Genomic_DNA"/>
</dbReference>